<feature type="domain" description="Nicastrin small lobe" evidence="11">
    <location>
        <begin position="27"/>
        <end position="188"/>
    </location>
</feature>
<evidence type="ECO:0000256" key="3">
    <source>
        <dbReference type="ARBA" id="ARBA00015303"/>
    </source>
</evidence>
<evidence type="ECO:0000313" key="12">
    <source>
        <dbReference type="EMBL" id="KAK9118092.1"/>
    </source>
</evidence>
<evidence type="ECO:0000256" key="10">
    <source>
        <dbReference type="SAM" id="Phobius"/>
    </source>
</evidence>
<dbReference type="InterPro" id="IPR008710">
    <property type="entry name" value="Nicastrin"/>
</dbReference>
<dbReference type="Pfam" id="PF05450">
    <property type="entry name" value="Nicastrin"/>
    <property type="match status" value="1"/>
</dbReference>
<evidence type="ECO:0000256" key="9">
    <source>
        <dbReference type="ARBA" id="ARBA00023180"/>
    </source>
</evidence>
<evidence type="ECO:0000313" key="13">
    <source>
        <dbReference type="Proteomes" id="UP001419268"/>
    </source>
</evidence>
<dbReference type="Gene3D" id="3.40.630.10">
    <property type="entry name" value="Zn peptidases"/>
    <property type="match status" value="1"/>
</dbReference>
<evidence type="ECO:0000256" key="4">
    <source>
        <dbReference type="ARBA" id="ARBA00022692"/>
    </source>
</evidence>
<dbReference type="Proteomes" id="UP001419268">
    <property type="component" value="Unassembled WGS sequence"/>
</dbReference>
<comment type="similarity">
    <text evidence="2">Belongs to the nicastrin family.</text>
</comment>
<dbReference type="GO" id="GO:0005886">
    <property type="term" value="C:plasma membrane"/>
    <property type="evidence" value="ECO:0007669"/>
    <property type="project" value="TreeGrafter"/>
</dbReference>
<dbReference type="PANTHER" id="PTHR21092">
    <property type="entry name" value="NICASTRIN"/>
    <property type="match status" value="1"/>
</dbReference>
<keyword evidence="5" id="KW-0732">Signal</keyword>
<sequence length="655" mass="71419">MGVGQVNTLESVPDLESSMYLKMHGYPCVRLLNLSGEIGCANPARDKVIAPVVRYKNIDELTHSSAILVSKMRSNLYNGFDDVGALNDQEFAEKVSGVLVEPRVDGQTKAKGFSPVEKFPQAEFSPYQNASYEWNLIGSGIMWNKYDFPVFLLSQDSAVIIEEIANKNEKRKKPYTMDVAEFDLVMQTTKSGTHDSKSCLMERTCLPLGGYSVLSSFPPINVSSSEQPMPIILVVASMDSASFFRDKSLGADSPLSGMISLLAAVDALSQVDDANTFKKQIIFLIVTGEAWGYLGSRRFLAELDAQTDNVNGIDINQIELVLEIGSVGKSISHGINSFFTHSELGERFSATNRSIDALKGALKSLGSDSIKISMASSLNPGIPPSSLMAFMRQNRPISGVVLEDFDTVFTNKFYHSNLDDFSNINSSVIAAAASLVSRALYILASDKELNTTALSSINVNSSLVEDLLGCLLTCEPGLSCELVKDHITPTSVCPNNYVGVLQGEPTSTPYPEYVSDVSRFVWNFLAEKTSLPSKNTNSSCSESCSNKDHVCIRAETPAKGSCVVSTTRYIPAYSTRLKFESDKWILLPPNASDPLGMVDPVWTESFWNVIGLRTYTVQSATYDRLVLLAGIIVTVLAYLAIAVTRTVVAKALKHD</sequence>
<dbReference type="AlphaFoldDB" id="A0AAP0IMD2"/>
<keyword evidence="8 10" id="KW-0472">Membrane</keyword>
<comment type="caution">
    <text evidence="12">The sequence shown here is derived from an EMBL/GenBank/DDBJ whole genome shotgun (WGS) entry which is preliminary data.</text>
</comment>
<dbReference type="SUPFAM" id="SSF53187">
    <property type="entry name" value="Zn-dependent exopeptidases"/>
    <property type="match status" value="1"/>
</dbReference>
<comment type="subcellular location">
    <subcellularLocation>
        <location evidence="1">Membrane</location>
        <topology evidence="1">Single-pass type I membrane protein</topology>
    </subcellularLocation>
</comment>
<evidence type="ECO:0000256" key="5">
    <source>
        <dbReference type="ARBA" id="ARBA00022729"/>
    </source>
</evidence>
<dbReference type="InterPro" id="IPR041084">
    <property type="entry name" value="Ncstrn_small"/>
</dbReference>
<accession>A0AAP0IMD2</accession>
<evidence type="ECO:0000256" key="7">
    <source>
        <dbReference type="ARBA" id="ARBA00022989"/>
    </source>
</evidence>
<organism evidence="12 13">
    <name type="scientific">Stephania cephalantha</name>
    <dbReference type="NCBI Taxonomy" id="152367"/>
    <lineage>
        <taxon>Eukaryota</taxon>
        <taxon>Viridiplantae</taxon>
        <taxon>Streptophyta</taxon>
        <taxon>Embryophyta</taxon>
        <taxon>Tracheophyta</taxon>
        <taxon>Spermatophyta</taxon>
        <taxon>Magnoliopsida</taxon>
        <taxon>Ranunculales</taxon>
        <taxon>Menispermaceae</taxon>
        <taxon>Menispermoideae</taxon>
        <taxon>Cissampelideae</taxon>
        <taxon>Stephania</taxon>
    </lineage>
</organism>
<keyword evidence="13" id="KW-1185">Reference proteome</keyword>
<protein>
    <recommendedName>
        <fullName evidence="3">Nicastrin</fullName>
    </recommendedName>
</protein>
<evidence type="ECO:0000256" key="2">
    <source>
        <dbReference type="ARBA" id="ARBA00007717"/>
    </source>
</evidence>
<dbReference type="GO" id="GO:0007219">
    <property type="term" value="P:Notch signaling pathway"/>
    <property type="evidence" value="ECO:0007669"/>
    <property type="project" value="UniProtKB-KW"/>
</dbReference>
<evidence type="ECO:0000259" key="11">
    <source>
        <dbReference type="Pfam" id="PF18266"/>
    </source>
</evidence>
<dbReference type="GO" id="GO:0016485">
    <property type="term" value="P:protein processing"/>
    <property type="evidence" value="ECO:0007669"/>
    <property type="project" value="InterPro"/>
</dbReference>
<evidence type="ECO:0000256" key="1">
    <source>
        <dbReference type="ARBA" id="ARBA00004479"/>
    </source>
</evidence>
<proteinExistence type="inferred from homology"/>
<keyword evidence="6" id="KW-0914">Notch signaling pathway</keyword>
<feature type="transmembrane region" description="Helical" evidence="10">
    <location>
        <begin position="625"/>
        <end position="648"/>
    </location>
</feature>
<dbReference type="FunFam" id="3.40.630.10:FF:000075">
    <property type="entry name" value="Nicastrin"/>
    <property type="match status" value="1"/>
</dbReference>
<dbReference type="Pfam" id="PF18266">
    <property type="entry name" value="Ncstrn_small"/>
    <property type="match status" value="1"/>
</dbReference>
<evidence type="ECO:0000256" key="8">
    <source>
        <dbReference type="ARBA" id="ARBA00023136"/>
    </source>
</evidence>
<dbReference type="PANTHER" id="PTHR21092:SF0">
    <property type="entry name" value="NICASTRIN"/>
    <property type="match status" value="1"/>
</dbReference>
<keyword evidence="9" id="KW-0325">Glycoprotein</keyword>
<name>A0AAP0IMD2_9MAGN</name>
<evidence type="ECO:0000256" key="6">
    <source>
        <dbReference type="ARBA" id="ARBA00022976"/>
    </source>
</evidence>
<keyword evidence="4 10" id="KW-0812">Transmembrane</keyword>
<dbReference type="EMBL" id="JBBNAG010000007">
    <property type="protein sequence ID" value="KAK9118092.1"/>
    <property type="molecule type" value="Genomic_DNA"/>
</dbReference>
<reference evidence="12 13" key="1">
    <citation type="submission" date="2024-01" db="EMBL/GenBank/DDBJ databases">
        <title>Genome assemblies of Stephania.</title>
        <authorList>
            <person name="Yang L."/>
        </authorList>
    </citation>
    <scope>NUCLEOTIDE SEQUENCE [LARGE SCALE GENOMIC DNA]</scope>
    <source>
        <strain evidence="12">JXDWG</strain>
        <tissue evidence="12">Leaf</tissue>
    </source>
</reference>
<gene>
    <name evidence="12" type="ORF">Scep_016185</name>
</gene>
<keyword evidence="7 10" id="KW-1133">Transmembrane helix</keyword>